<keyword evidence="3" id="KW-1185">Reference proteome</keyword>
<dbReference type="InterPro" id="IPR041049">
    <property type="entry name" value="DUF5615"/>
</dbReference>
<dbReference type="EMBL" id="JSZA02000002">
    <property type="protein sequence ID" value="KHD06143.1"/>
    <property type="molecule type" value="Genomic_DNA"/>
</dbReference>
<reference evidence="2 3" key="1">
    <citation type="journal article" date="2016" name="Front. Microbiol.">
        <title>Single-Cell (Meta-)Genomics of a Dimorphic Candidatus Thiomargarita nelsonii Reveals Genomic Plasticity.</title>
        <authorList>
            <person name="Flood B.E."/>
            <person name="Fliss P."/>
            <person name="Jones D.S."/>
            <person name="Dick G.J."/>
            <person name="Jain S."/>
            <person name="Kaster A.K."/>
            <person name="Winkel M."/>
            <person name="Mussmann M."/>
            <person name="Bailey J."/>
        </authorList>
    </citation>
    <scope>NUCLEOTIDE SEQUENCE [LARGE SCALE GENOMIC DNA]</scope>
    <source>
        <strain evidence="2">Hydrate Ridge</strain>
    </source>
</reference>
<name>A0A0A6P5V3_9GAMM</name>
<organism evidence="2 3">
    <name type="scientific">Candidatus Thiomargarita nelsonii</name>
    <dbReference type="NCBI Taxonomy" id="1003181"/>
    <lineage>
        <taxon>Bacteria</taxon>
        <taxon>Pseudomonadati</taxon>
        <taxon>Pseudomonadota</taxon>
        <taxon>Gammaproteobacteria</taxon>
        <taxon>Thiotrichales</taxon>
        <taxon>Thiotrichaceae</taxon>
        <taxon>Thiomargarita</taxon>
    </lineage>
</organism>
<comment type="caution">
    <text evidence="2">The sequence shown here is derived from an EMBL/GenBank/DDBJ whole genome shotgun (WGS) entry which is preliminary data.</text>
</comment>
<feature type="domain" description="DUF5615" evidence="1">
    <location>
        <begin position="4"/>
        <end position="112"/>
    </location>
</feature>
<gene>
    <name evidence="2" type="ORF">PN36_00920</name>
</gene>
<protein>
    <recommendedName>
        <fullName evidence="1">DUF5615 domain-containing protein</fullName>
    </recommendedName>
</protein>
<evidence type="ECO:0000313" key="3">
    <source>
        <dbReference type="Proteomes" id="UP000030428"/>
    </source>
</evidence>
<sequence length="124" mass="14335">MNIKFILDENMPFALVEFLRNKGYEAEHLKKLGKGGIKNGEVYKVAEEKDAWILTRDSDFKSYHKFVTHPIKGIIVLTLSDTRTQNLLNVVGQFLETQNDKLSSKRLIFIEEGEIKIYDDSEVK</sequence>
<evidence type="ECO:0000259" key="1">
    <source>
        <dbReference type="Pfam" id="PF18480"/>
    </source>
</evidence>
<evidence type="ECO:0000313" key="2">
    <source>
        <dbReference type="EMBL" id="KHD06143.1"/>
    </source>
</evidence>
<accession>A0A0A6P5V3</accession>
<proteinExistence type="predicted"/>
<dbReference type="AlphaFoldDB" id="A0A0A6P5V3"/>
<dbReference type="Pfam" id="PF18480">
    <property type="entry name" value="DUF5615"/>
    <property type="match status" value="1"/>
</dbReference>
<dbReference type="Proteomes" id="UP000030428">
    <property type="component" value="Unassembled WGS sequence"/>
</dbReference>